<dbReference type="AlphaFoldDB" id="A0A9P9D6P0"/>
<evidence type="ECO:0000313" key="2">
    <source>
        <dbReference type="EMBL" id="KAH7113740.1"/>
    </source>
</evidence>
<keyword evidence="1" id="KW-0732">Signal</keyword>
<dbReference type="EMBL" id="JAGMWT010000018">
    <property type="protein sequence ID" value="KAH7113740.1"/>
    <property type="molecule type" value="Genomic_DNA"/>
</dbReference>
<evidence type="ECO:0008006" key="4">
    <source>
        <dbReference type="Google" id="ProtNLM"/>
    </source>
</evidence>
<dbReference type="Proteomes" id="UP000700596">
    <property type="component" value="Unassembled WGS sequence"/>
</dbReference>
<gene>
    <name evidence="2" type="ORF">B0J11DRAFT_139001</name>
</gene>
<sequence>MKWNLIVIFLSLHSRFWSWSMYAGDSPRKCSVRQDIFLGLYRISGTESPNPMPCPARSNTDRLYSVTQQRLQILCPLRFFIACAWSVFPRVLAVL</sequence>
<feature type="signal peptide" evidence="1">
    <location>
        <begin position="1"/>
        <end position="18"/>
    </location>
</feature>
<keyword evidence="3" id="KW-1185">Reference proteome</keyword>
<name>A0A9P9D6P0_9PLEO</name>
<accession>A0A9P9D6P0</accession>
<evidence type="ECO:0000313" key="3">
    <source>
        <dbReference type="Proteomes" id="UP000700596"/>
    </source>
</evidence>
<evidence type="ECO:0000256" key="1">
    <source>
        <dbReference type="SAM" id="SignalP"/>
    </source>
</evidence>
<feature type="chain" id="PRO_5040315535" description="Secreted protein" evidence="1">
    <location>
        <begin position="19"/>
        <end position="95"/>
    </location>
</feature>
<organism evidence="2 3">
    <name type="scientific">Dendryphion nanum</name>
    <dbReference type="NCBI Taxonomy" id="256645"/>
    <lineage>
        <taxon>Eukaryota</taxon>
        <taxon>Fungi</taxon>
        <taxon>Dikarya</taxon>
        <taxon>Ascomycota</taxon>
        <taxon>Pezizomycotina</taxon>
        <taxon>Dothideomycetes</taxon>
        <taxon>Pleosporomycetidae</taxon>
        <taxon>Pleosporales</taxon>
        <taxon>Torulaceae</taxon>
        <taxon>Dendryphion</taxon>
    </lineage>
</organism>
<protein>
    <recommendedName>
        <fullName evidence="4">Secreted protein</fullName>
    </recommendedName>
</protein>
<comment type="caution">
    <text evidence="2">The sequence shown here is derived from an EMBL/GenBank/DDBJ whole genome shotgun (WGS) entry which is preliminary data.</text>
</comment>
<reference evidence="2" key="1">
    <citation type="journal article" date="2021" name="Nat. Commun.">
        <title>Genetic determinants of endophytism in the Arabidopsis root mycobiome.</title>
        <authorList>
            <person name="Mesny F."/>
            <person name="Miyauchi S."/>
            <person name="Thiergart T."/>
            <person name="Pickel B."/>
            <person name="Atanasova L."/>
            <person name="Karlsson M."/>
            <person name="Huettel B."/>
            <person name="Barry K.W."/>
            <person name="Haridas S."/>
            <person name="Chen C."/>
            <person name="Bauer D."/>
            <person name="Andreopoulos W."/>
            <person name="Pangilinan J."/>
            <person name="LaButti K."/>
            <person name="Riley R."/>
            <person name="Lipzen A."/>
            <person name="Clum A."/>
            <person name="Drula E."/>
            <person name="Henrissat B."/>
            <person name="Kohler A."/>
            <person name="Grigoriev I.V."/>
            <person name="Martin F.M."/>
            <person name="Hacquard S."/>
        </authorList>
    </citation>
    <scope>NUCLEOTIDE SEQUENCE</scope>
    <source>
        <strain evidence="2">MPI-CAGE-CH-0243</strain>
    </source>
</reference>
<proteinExistence type="predicted"/>